<comment type="caution">
    <text evidence="1">The sequence shown here is derived from an EMBL/GenBank/DDBJ whole genome shotgun (WGS) entry which is preliminary data.</text>
</comment>
<name>A0A0R1UIP7_9LACO</name>
<dbReference type="PATRIC" id="fig|1423753.3.peg.1554"/>
<reference evidence="1 2" key="1">
    <citation type="journal article" date="2015" name="Genome Announc.">
        <title>Expanding the biotechnology potential of lactobacilli through comparative genomics of 213 strains and associated genera.</title>
        <authorList>
            <person name="Sun Z."/>
            <person name="Harris H.M."/>
            <person name="McCann A."/>
            <person name="Guo C."/>
            <person name="Argimon S."/>
            <person name="Zhang W."/>
            <person name="Yang X."/>
            <person name="Jeffery I.B."/>
            <person name="Cooney J.C."/>
            <person name="Kagawa T.F."/>
            <person name="Liu W."/>
            <person name="Song Y."/>
            <person name="Salvetti E."/>
            <person name="Wrobel A."/>
            <person name="Rasinkangas P."/>
            <person name="Parkhill J."/>
            <person name="Rea M.C."/>
            <person name="O'Sullivan O."/>
            <person name="Ritari J."/>
            <person name="Douillard F.P."/>
            <person name="Paul Ross R."/>
            <person name="Yang R."/>
            <person name="Briner A.E."/>
            <person name="Felis G.E."/>
            <person name="de Vos W.M."/>
            <person name="Barrangou R."/>
            <person name="Klaenhammer T.R."/>
            <person name="Caufield P.W."/>
            <person name="Cui Y."/>
            <person name="Zhang H."/>
            <person name="O'Toole P.W."/>
        </authorList>
    </citation>
    <scope>NUCLEOTIDE SEQUENCE [LARGE SCALE GENOMIC DNA]</scope>
    <source>
        <strain evidence="1 2">DSM 16381</strain>
    </source>
</reference>
<dbReference type="STRING" id="1423753.FD28_GL001494"/>
<dbReference type="RefSeq" id="WP_057735309.1">
    <property type="nucleotide sequence ID" value="NZ_AZFS01000065.1"/>
</dbReference>
<evidence type="ECO:0000313" key="2">
    <source>
        <dbReference type="Proteomes" id="UP000051580"/>
    </source>
</evidence>
<proteinExistence type="predicted"/>
<sequence>MVKKRVTKKTAKKVEKKDQDTLINELKAYQEVFKAVSEELDSQRSQLNIQLKRSLKLLGELKSLPQEQLVAVRSIEGNLEVSSDLLKEETRIRDHILWSGVSMDLAVFWPTISVFTLPGLFPKVDKKDDKKKLKLLESAIKTNQIGITTTNNMRKLVLDSYIDLKLWTAEVIKYAEDYETLSDGQKTNVNNLIDLSLTASKQLITTINRNGDFEIN</sequence>
<dbReference type="Proteomes" id="UP000051580">
    <property type="component" value="Unassembled WGS sequence"/>
</dbReference>
<keyword evidence="2" id="KW-1185">Reference proteome</keyword>
<protein>
    <submittedName>
        <fullName evidence="1">Uncharacterized protein</fullName>
    </submittedName>
</protein>
<organism evidence="1 2">
    <name type="scientific">Levilactobacillus hammesii DSM 16381</name>
    <dbReference type="NCBI Taxonomy" id="1423753"/>
    <lineage>
        <taxon>Bacteria</taxon>
        <taxon>Bacillati</taxon>
        <taxon>Bacillota</taxon>
        <taxon>Bacilli</taxon>
        <taxon>Lactobacillales</taxon>
        <taxon>Lactobacillaceae</taxon>
        <taxon>Levilactobacillus</taxon>
    </lineage>
</organism>
<evidence type="ECO:0000313" key="1">
    <source>
        <dbReference type="EMBL" id="KRL93248.1"/>
    </source>
</evidence>
<dbReference type="EMBL" id="AZFS01000065">
    <property type="protein sequence ID" value="KRL93248.1"/>
    <property type="molecule type" value="Genomic_DNA"/>
</dbReference>
<accession>A0A0R1UIP7</accession>
<dbReference type="AlphaFoldDB" id="A0A0R1UIP7"/>
<gene>
    <name evidence="1" type="ORF">FD28_GL001494</name>
</gene>